<evidence type="ECO:0000256" key="11">
    <source>
        <dbReference type="ARBA" id="ARBA00023286"/>
    </source>
</evidence>
<evidence type="ECO:0000256" key="9">
    <source>
        <dbReference type="ARBA" id="ARBA00023170"/>
    </source>
</evidence>
<keyword evidence="6 13" id="KW-1133">Transmembrane helix</keyword>
<evidence type="ECO:0000256" key="12">
    <source>
        <dbReference type="ARBA" id="ARBA00023303"/>
    </source>
</evidence>
<protein>
    <recommendedName>
        <fullName evidence="14">Ionotropic glutamate receptor C-terminal domain-containing protein</fullName>
    </recommendedName>
</protein>
<dbReference type="InterPro" id="IPR052192">
    <property type="entry name" value="Insect_Ionotropic_Sensory_Rcpt"/>
</dbReference>
<comment type="caution">
    <text evidence="15">The sequence shown here is derived from an EMBL/GenBank/DDBJ whole genome shotgun (WGS) entry which is preliminary data.</text>
</comment>
<keyword evidence="3" id="KW-0813">Transport</keyword>
<evidence type="ECO:0000259" key="14">
    <source>
        <dbReference type="SMART" id="SM00079"/>
    </source>
</evidence>
<feature type="transmembrane region" description="Helical" evidence="13">
    <location>
        <begin position="144"/>
        <end position="164"/>
    </location>
</feature>
<dbReference type="AlphaFoldDB" id="A0A553PM58"/>
<evidence type="ECO:0000313" key="16">
    <source>
        <dbReference type="Proteomes" id="UP000318571"/>
    </source>
</evidence>
<dbReference type="Proteomes" id="UP000318571">
    <property type="component" value="Chromosome 11"/>
</dbReference>
<evidence type="ECO:0000313" key="15">
    <source>
        <dbReference type="EMBL" id="TRY78760.1"/>
    </source>
</evidence>
<keyword evidence="5 13" id="KW-0812">Transmembrane</keyword>
<dbReference type="InterPro" id="IPR019594">
    <property type="entry name" value="Glu/Gly-bd"/>
</dbReference>
<comment type="subcellular location">
    <subcellularLocation>
        <location evidence="1">Cell membrane</location>
        <topology evidence="1">Multi-pass membrane protein</topology>
    </subcellularLocation>
</comment>
<dbReference type="GO" id="GO:0015276">
    <property type="term" value="F:ligand-gated monoatomic ion channel activity"/>
    <property type="evidence" value="ECO:0007669"/>
    <property type="project" value="InterPro"/>
</dbReference>
<evidence type="ECO:0000256" key="10">
    <source>
        <dbReference type="ARBA" id="ARBA00023180"/>
    </source>
</evidence>
<accession>A0A553PM58</accession>
<dbReference type="Pfam" id="PF10613">
    <property type="entry name" value="Lig_chan-Glu_bd"/>
    <property type="match status" value="1"/>
</dbReference>
<dbReference type="PANTHER" id="PTHR42643">
    <property type="entry name" value="IONOTROPIC RECEPTOR 20A-RELATED"/>
    <property type="match status" value="1"/>
</dbReference>
<dbReference type="OMA" id="YEPERIC"/>
<evidence type="ECO:0000256" key="4">
    <source>
        <dbReference type="ARBA" id="ARBA00022475"/>
    </source>
</evidence>
<evidence type="ECO:0000256" key="8">
    <source>
        <dbReference type="ARBA" id="ARBA00023136"/>
    </source>
</evidence>
<organism evidence="15 16">
    <name type="scientific">Tigriopus californicus</name>
    <name type="common">Marine copepod</name>
    <dbReference type="NCBI Taxonomy" id="6832"/>
    <lineage>
        <taxon>Eukaryota</taxon>
        <taxon>Metazoa</taxon>
        <taxon>Ecdysozoa</taxon>
        <taxon>Arthropoda</taxon>
        <taxon>Crustacea</taxon>
        <taxon>Multicrustacea</taxon>
        <taxon>Hexanauplia</taxon>
        <taxon>Copepoda</taxon>
        <taxon>Harpacticoida</taxon>
        <taxon>Harpacticidae</taxon>
        <taxon>Tigriopus</taxon>
    </lineage>
</organism>
<dbReference type="InterPro" id="IPR001320">
    <property type="entry name" value="Iontro_rcpt_C"/>
</dbReference>
<dbReference type="SUPFAM" id="SSF53850">
    <property type="entry name" value="Periplasmic binding protein-like II"/>
    <property type="match status" value="1"/>
</dbReference>
<keyword evidence="7" id="KW-0406">Ion transport</keyword>
<comment type="similarity">
    <text evidence="2">Belongs to the glutamate-gated ion channel (TC 1.A.10.1) family.</text>
</comment>
<gene>
    <name evidence="15" type="ORF">TCAL_09460</name>
</gene>
<dbReference type="SMART" id="SM00079">
    <property type="entry name" value="PBPe"/>
    <property type="match status" value="1"/>
</dbReference>
<keyword evidence="12" id="KW-0407">Ion channel</keyword>
<keyword evidence="8 13" id="KW-0472">Membrane</keyword>
<sequence>MKFKIIVVHPPDGKWGGITKNGSWNGMIGQLVRGEADMAMSEFTINEDRQKVVDYSIPLMDDSVHFSILRSSEGTSWLLFLNTFSYEFWASVAASLLITFIVLRFVMFKAQETLKEGSIFGATLLIFLSQSQFSFDFGSKSGRILFLASSVLGTIIFTAFSASLTSQFTVEQQSLPLESLEELIQHPEFEFGVQKSSSYETYFSSGVPGSLRHQIYEEFIRSRPENYVQDNKDGFQRSMEDSQFIYLVKKTTYVNSDVICRIVQSPRAIYKIQKAFVFQKVSPYTELFNYNIKNLIEMGGLNRLKRNFMKPLDLSLCGQQETIELGYEKVFTAFLPLVFGVALSVLILIFEVCFVRMVYVII</sequence>
<reference evidence="15 16" key="1">
    <citation type="journal article" date="2018" name="Nat. Ecol. Evol.">
        <title>Genomic signatures of mitonuclear coevolution across populations of Tigriopus californicus.</title>
        <authorList>
            <person name="Barreto F.S."/>
            <person name="Watson E.T."/>
            <person name="Lima T.G."/>
            <person name="Willett C.S."/>
            <person name="Edmands S."/>
            <person name="Li W."/>
            <person name="Burton R.S."/>
        </authorList>
    </citation>
    <scope>NUCLEOTIDE SEQUENCE [LARGE SCALE GENOMIC DNA]</scope>
    <source>
        <strain evidence="15 16">San Diego</strain>
    </source>
</reference>
<keyword evidence="10" id="KW-0325">Glycoprotein</keyword>
<feature type="domain" description="Ionotropic glutamate receptor C-terminal" evidence="14">
    <location>
        <begin position="4"/>
        <end position="311"/>
    </location>
</feature>
<proteinExistence type="inferred from homology"/>
<evidence type="ECO:0000256" key="7">
    <source>
        <dbReference type="ARBA" id="ARBA00023065"/>
    </source>
</evidence>
<evidence type="ECO:0000256" key="6">
    <source>
        <dbReference type="ARBA" id="ARBA00022989"/>
    </source>
</evidence>
<dbReference type="PANTHER" id="PTHR42643:SF24">
    <property type="entry name" value="IONOTROPIC RECEPTOR 60A"/>
    <property type="match status" value="1"/>
</dbReference>
<dbReference type="EMBL" id="VCGU01000003">
    <property type="protein sequence ID" value="TRY78760.1"/>
    <property type="molecule type" value="Genomic_DNA"/>
</dbReference>
<keyword evidence="9" id="KW-0675">Receptor</keyword>
<dbReference type="GO" id="GO:0050906">
    <property type="term" value="P:detection of stimulus involved in sensory perception"/>
    <property type="evidence" value="ECO:0007669"/>
    <property type="project" value="UniProtKB-ARBA"/>
</dbReference>
<keyword evidence="16" id="KW-1185">Reference proteome</keyword>
<evidence type="ECO:0000256" key="2">
    <source>
        <dbReference type="ARBA" id="ARBA00008685"/>
    </source>
</evidence>
<evidence type="ECO:0000256" key="13">
    <source>
        <dbReference type="SAM" id="Phobius"/>
    </source>
</evidence>
<feature type="transmembrane region" description="Helical" evidence="13">
    <location>
        <begin position="88"/>
        <end position="107"/>
    </location>
</feature>
<keyword evidence="4" id="KW-1003">Cell membrane</keyword>
<evidence type="ECO:0000256" key="5">
    <source>
        <dbReference type="ARBA" id="ARBA00022692"/>
    </source>
</evidence>
<evidence type="ECO:0000256" key="3">
    <source>
        <dbReference type="ARBA" id="ARBA00022448"/>
    </source>
</evidence>
<dbReference type="GO" id="GO:0005886">
    <property type="term" value="C:plasma membrane"/>
    <property type="evidence" value="ECO:0007669"/>
    <property type="project" value="UniProtKB-SubCell"/>
</dbReference>
<feature type="transmembrane region" description="Helical" evidence="13">
    <location>
        <begin position="334"/>
        <end position="359"/>
    </location>
</feature>
<evidence type="ECO:0000256" key="1">
    <source>
        <dbReference type="ARBA" id="ARBA00004651"/>
    </source>
</evidence>
<name>A0A553PM58_TIGCA</name>
<keyword evidence="11" id="KW-1071">Ligand-gated ion channel</keyword>
<dbReference type="Gene3D" id="3.40.190.10">
    <property type="entry name" value="Periplasmic binding protein-like II"/>
    <property type="match status" value="2"/>
</dbReference>